<keyword evidence="1" id="KW-0732">Signal</keyword>
<dbReference type="EMBL" id="JAATIP010000213">
    <property type="protein sequence ID" value="KAF4359728.1"/>
    <property type="molecule type" value="Genomic_DNA"/>
</dbReference>
<evidence type="ECO:0000313" key="3">
    <source>
        <dbReference type="EMBL" id="KAF4359728.1"/>
    </source>
</evidence>
<dbReference type="AlphaFoldDB" id="A0A7J6DR04"/>
<organism evidence="2 6">
    <name type="scientific">Cannabis sativa</name>
    <name type="common">Hemp</name>
    <name type="synonym">Marijuana</name>
    <dbReference type="NCBI Taxonomy" id="3483"/>
    <lineage>
        <taxon>Eukaryota</taxon>
        <taxon>Viridiplantae</taxon>
        <taxon>Streptophyta</taxon>
        <taxon>Embryophyta</taxon>
        <taxon>Tracheophyta</taxon>
        <taxon>Spermatophyta</taxon>
        <taxon>Magnoliopsida</taxon>
        <taxon>eudicotyledons</taxon>
        <taxon>Gunneridae</taxon>
        <taxon>Pentapetalae</taxon>
        <taxon>rosids</taxon>
        <taxon>fabids</taxon>
        <taxon>Rosales</taxon>
        <taxon>Cannabaceae</taxon>
        <taxon>Cannabis</taxon>
    </lineage>
</organism>
<dbReference type="Proteomes" id="UP000525078">
    <property type="component" value="Unassembled WGS sequence"/>
</dbReference>
<protein>
    <submittedName>
        <fullName evidence="2">Uncharacterized protein</fullName>
    </submittedName>
</protein>
<evidence type="ECO:0000313" key="2">
    <source>
        <dbReference type="EMBL" id="KAF4348522.1"/>
    </source>
</evidence>
<evidence type="ECO:0000256" key="1">
    <source>
        <dbReference type="SAM" id="SignalP"/>
    </source>
</evidence>
<comment type="caution">
    <text evidence="2">The sequence shown here is derived from an EMBL/GenBank/DDBJ whole genome shotgun (WGS) entry which is preliminary data.</text>
</comment>
<dbReference type="EMBL" id="JAATIQ010000680">
    <property type="protein sequence ID" value="KAF4348522.1"/>
    <property type="molecule type" value="Genomic_DNA"/>
</dbReference>
<feature type="non-terminal residue" evidence="2">
    <location>
        <position position="104"/>
    </location>
</feature>
<feature type="signal peptide" evidence="1">
    <location>
        <begin position="1"/>
        <end position="29"/>
    </location>
</feature>
<reference evidence="5 6" key="1">
    <citation type="journal article" date="2020" name="bioRxiv">
        <title>Sequence and annotation of 42 cannabis genomes reveals extensive copy number variation in cannabinoid synthesis and pathogen resistance genes.</title>
        <authorList>
            <person name="Mckernan K.J."/>
            <person name="Helbert Y."/>
            <person name="Kane L.T."/>
            <person name="Ebling H."/>
            <person name="Zhang L."/>
            <person name="Liu B."/>
            <person name="Eaton Z."/>
            <person name="Mclaughlin S."/>
            <person name="Kingan S."/>
            <person name="Baybayan P."/>
            <person name="Concepcion G."/>
            <person name="Jordan M."/>
            <person name="Riva A."/>
            <person name="Barbazuk W."/>
            <person name="Harkins T."/>
        </authorList>
    </citation>
    <scope>NUCLEOTIDE SEQUENCE [LARGE SCALE GENOMIC DNA]</scope>
    <source>
        <strain evidence="5 6">cv. Jamaican Lion 4</strain>
        <strain evidence="2">Father</strain>
        <strain evidence="3">Mother</strain>
        <tissue evidence="2">Leaf</tissue>
    </source>
</reference>
<dbReference type="EMBL" id="JAATIQ010000095">
    <property type="protein sequence ID" value="KAF4383926.1"/>
    <property type="molecule type" value="Genomic_DNA"/>
</dbReference>
<evidence type="ECO:0000313" key="5">
    <source>
        <dbReference type="Proteomes" id="UP000525078"/>
    </source>
</evidence>
<sequence length="104" mass="12086">LRSLQPLLELSILTLLLLLLLLLLFSIQSWDTLTSGTLTPRAMGPPCVWKPPWFDPKVWSHCFRSNAKEIGFIKISFLIRKIILFNVLVCYIVEHEFDLEYVLV</sequence>
<feature type="non-terminal residue" evidence="2">
    <location>
        <position position="1"/>
    </location>
</feature>
<feature type="chain" id="PRO_5036400334" evidence="1">
    <location>
        <begin position="30"/>
        <end position="104"/>
    </location>
</feature>
<proteinExistence type="predicted"/>
<gene>
    <name evidence="3" type="ORF">F8388_008290</name>
    <name evidence="2" type="ORF">G4B88_012094</name>
    <name evidence="4" type="ORF">G4B88_016359</name>
</gene>
<keyword evidence="6" id="KW-1185">Reference proteome</keyword>
<name>A0A7J6DR04_CANSA</name>
<evidence type="ECO:0000313" key="6">
    <source>
        <dbReference type="Proteomes" id="UP000583929"/>
    </source>
</evidence>
<accession>A0A7J6DR04</accession>
<dbReference type="Proteomes" id="UP000583929">
    <property type="component" value="Unassembled WGS sequence"/>
</dbReference>
<evidence type="ECO:0000313" key="4">
    <source>
        <dbReference type="EMBL" id="KAF4383926.1"/>
    </source>
</evidence>